<sequence>MALIHPRSLERWQEWRGSRRRIPGIHRVQIGAPQPAPGYVLHSRDGDGSARTLLGIDTADGAAHGGLPAVLPYVHGTVHVVTPAGVVPEELKGPGWRHERLSSPSAGLDRLGITAVLTLGWHLEVGRELHDWAHDAEIPGVVIQHDVLTPFAPPLPPEVTLLAWTEEDGAFHRAGRDDVEVRVVGSQRMWEARHDAAGAEADLEDRPVFLGQLDRIDLPRRTTLSAALSYCRSAGALYRPGAEETDRSSRIAHRALRARGIEFQDTTIPLAAQNRPVVSVLSADILEAAVRGLPAWVHAPRAPSWLDEQWARYGMRRVGSEPTPAPKVSADEPARLIAQILEGGA</sequence>
<evidence type="ECO:0000313" key="2">
    <source>
        <dbReference type="Proteomes" id="UP000217889"/>
    </source>
</evidence>
<protein>
    <recommendedName>
        <fullName evidence="3">RNA-binding protein</fullName>
    </recommendedName>
</protein>
<dbReference type="AlphaFoldDB" id="A0A291H0T7"/>
<dbReference type="EMBL" id="CP023564">
    <property type="protein sequence ID" value="ATG56098.1"/>
    <property type="molecule type" value="Genomic_DNA"/>
</dbReference>
<dbReference type="OrthoDB" id="3253594at2"/>
<organism evidence="1 2">
    <name type="scientific">Brachybacterium ginsengisoli</name>
    <dbReference type="NCBI Taxonomy" id="1331682"/>
    <lineage>
        <taxon>Bacteria</taxon>
        <taxon>Bacillati</taxon>
        <taxon>Actinomycetota</taxon>
        <taxon>Actinomycetes</taxon>
        <taxon>Micrococcales</taxon>
        <taxon>Dermabacteraceae</taxon>
        <taxon>Brachybacterium</taxon>
    </lineage>
</organism>
<dbReference type="Proteomes" id="UP000217889">
    <property type="component" value="Chromosome"/>
</dbReference>
<name>A0A291H0T7_9MICO</name>
<accession>A0A291H0T7</accession>
<keyword evidence="2" id="KW-1185">Reference proteome</keyword>
<reference evidence="1 2" key="1">
    <citation type="journal article" date="2014" name="Int. J. Syst. Evol. Microbiol.">
        <title>Brachybacterium ginsengisoli sp. nov., isolated from soil of a ginseng field.</title>
        <authorList>
            <person name="Hoang V.A."/>
            <person name="Kim Y.J."/>
            <person name="Nguyen N.L."/>
            <person name="Yang D.C."/>
        </authorList>
    </citation>
    <scope>NUCLEOTIDE SEQUENCE [LARGE SCALE GENOMIC DNA]</scope>
    <source>
        <strain evidence="1 2">DCY80</strain>
    </source>
</reference>
<dbReference type="KEGG" id="bgg:CFK41_15920"/>
<dbReference type="RefSeq" id="WP_096800558.1">
    <property type="nucleotide sequence ID" value="NZ_CP023564.1"/>
</dbReference>
<evidence type="ECO:0000313" key="1">
    <source>
        <dbReference type="EMBL" id="ATG56098.1"/>
    </source>
</evidence>
<gene>
    <name evidence="1" type="ORF">CFK41_15920</name>
</gene>
<evidence type="ECO:0008006" key="3">
    <source>
        <dbReference type="Google" id="ProtNLM"/>
    </source>
</evidence>
<proteinExistence type="predicted"/>